<evidence type="ECO:0000313" key="7">
    <source>
        <dbReference type="Proteomes" id="UP001056012"/>
    </source>
</evidence>
<evidence type="ECO:0000259" key="3">
    <source>
        <dbReference type="Pfam" id="PF24864"/>
    </source>
</evidence>
<feature type="coiled-coil region" evidence="1">
    <location>
        <begin position="614"/>
        <end position="648"/>
    </location>
</feature>
<dbReference type="InterPro" id="IPR058251">
    <property type="entry name" value="zf_Tbcl_3"/>
</dbReference>
<feature type="region of interest" description="Disordered" evidence="2">
    <location>
        <begin position="719"/>
        <end position="773"/>
    </location>
</feature>
<keyword evidence="7" id="KW-1185">Reference proteome</keyword>
<dbReference type="InterPro" id="IPR038883">
    <property type="entry name" value="AN11006-like"/>
</dbReference>
<organism evidence="6 7">
    <name type="scientific">Curvularia clavata</name>
    <dbReference type="NCBI Taxonomy" id="95742"/>
    <lineage>
        <taxon>Eukaryota</taxon>
        <taxon>Fungi</taxon>
        <taxon>Dikarya</taxon>
        <taxon>Ascomycota</taxon>
        <taxon>Pezizomycotina</taxon>
        <taxon>Dothideomycetes</taxon>
        <taxon>Pleosporomycetidae</taxon>
        <taxon>Pleosporales</taxon>
        <taxon>Pleosporineae</taxon>
        <taxon>Pleosporaceae</taxon>
        <taxon>Curvularia</taxon>
    </lineage>
</organism>
<dbReference type="PANTHER" id="PTHR42085">
    <property type="entry name" value="F-BOX DOMAIN-CONTAINING PROTEIN"/>
    <property type="match status" value="1"/>
</dbReference>
<feature type="domain" description="DUF7730" evidence="3">
    <location>
        <begin position="129"/>
        <end position="223"/>
    </location>
</feature>
<accession>A0A9Q8ZIY0</accession>
<dbReference type="Proteomes" id="UP001056012">
    <property type="component" value="Chromosome 8"/>
</dbReference>
<dbReference type="VEuPathDB" id="FungiDB:yc1106_09839"/>
<reference evidence="6" key="1">
    <citation type="submission" date="2021-12" db="EMBL/GenBank/DDBJ databases">
        <title>Curvularia clavata genome.</title>
        <authorList>
            <person name="Cao Y."/>
        </authorList>
    </citation>
    <scope>NUCLEOTIDE SEQUENCE</scope>
    <source>
        <strain evidence="6">Yc1106</strain>
    </source>
</reference>
<feature type="domain" description="Probable treble clef zinc finger" evidence="4">
    <location>
        <begin position="47"/>
        <end position="90"/>
    </location>
</feature>
<evidence type="ECO:0000313" key="6">
    <source>
        <dbReference type="EMBL" id="USP82565.1"/>
    </source>
</evidence>
<dbReference type="OrthoDB" id="5600002at2759"/>
<dbReference type="PANTHER" id="PTHR42085:SF1">
    <property type="entry name" value="F-BOX DOMAIN-CONTAINING PROTEIN"/>
    <property type="match status" value="1"/>
</dbReference>
<dbReference type="InterPro" id="IPR056632">
    <property type="entry name" value="DUF7730"/>
</dbReference>
<evidence type="ECO:0000259" key="5">
    <source>
        <dbReference type="Pfam" id="PF26648"/>
    </source>
</evidence>
<feature type="region of interest" description="Disordered" evidence="2">
    <location>
        <begin position="159"/>
        <end position="178"/>
    </location>
</feature>
<evidence type="ECO:0000256" key="1">
    <source>
        <dbReference type="SAM" id="Coils"/>
    </source>
</evidence>
<dbReference type="InterPro" id="IPR058252">
    <property type="entry name" value="zf_Tbcl_4"/>
</dbReference>
<evidence type="ECO:0000259" key="4">
    <source>
        <dbReference type="Pfam" id="PF26647"/>
    </source>
</evidence>
<gene>
    <name evidence="6" type="ORF">yc1106_09839</name>
</gene>
<evidence type="ECO:0000256" key="2">
    <source>
        <dbReference type="SAM" id="MobiDB-lite"/>
    </source>
</evidence>
<dbReference type="Pfam" id="PF24864">
    <property type="entry name" value="DUF7730"/>
    <property type="match status" value="1"/>
</dbReference>
<sequence>MVTTTPLSDAIFRNEQDIEPGIFNIQHDPSLLKPLGPVANPKDPENFLKRCSGHSKKTSLRCSANIGKKALKGIHLTYLPTCSAHRDQQSLAGWCQFKDSNGEWCGRLFRWTPPHFELCDNHQGHPSTPCYLLKQLPLELRHEIYRYLLPTEPIDSSTAAVHDQSAREANPSSMRGTRTMRSKFPMRLLDLLMVSRQVYAEVKRLLFSIITFRIDVRKDGTFMCGRRLLEPKRADGSSHYFFDQADHSKKKFLKSFDWASAKNYAVDILLENCPIANPHLAPNNVNMTMKSRWDEEVEIYDIRDYISVVVSGILAKATKLNKLQVRLCIADFVWDQDQILSNATLLFGPFERLRNVRQPTLVGVFNGRPDSNSMYPIERGTGRYPIATLNGCMQLAVPAYYELCSVPSLPTNEPALSSGMPEFDTYAAKWSNLISAESSANVTQEPLIRKMFTEFRNFYTELSNQVPDVALKTGRHTFLHRARVAREQEDVMAFRAIRTELLEYWNRYLEGQERRKRTMEARIAKFLQSDTYPSHVWEDTSATQQESSLTTQDPQPPIVLDSEAIARDGIPMTGNQVRPSCHQPPHQQMSQHPPRHNPYLFPPVSMQAAGNFSVSNLRQRQAQAIQQALALQKQAIRQRLQMKQLQQAREYLPVSATIQQQICMLKRKATNEPNAMEVQICYPAQQTDIETAQSSETASISQSGCDNTLLTTVSYEESNINKGDGSLPTSSTSSTNDMTSLLEDEPGPSTKKRRVDFTPGDSESDSDSECYKDGHLRGQYRTAMGCDVHFFARDSDTMDNITAEKGKGKT</sequence>
<protein>
    <submittedName>
        <fullName evidence="6">Uncharacterized protein</fullName>
    </submittedName>
</protein>
<dbReference type="EMBL" id="CP089281">
    <property type="protein sequence ID" value="USP82565.1"/>
    <property type="molecule type" value="Genomic_DNA"/>
</dbReference>
<feature type="domain" description="Probable treble clef zinc finger fungi" evidence="5">
    <location>
        <begin position="92"/>
        <end position="126"/>
    </location>
</feature>
<keyword evidence="1" id="KW-0175">Coiled coil</keyword>
<dbReference type="AlphaFoldDB" id="A0A9Q8ZIY0"/>
<name>A0A9Q8ZIY0_CURCL</name>
<dbReference type="Pfam" id="PF26647">
    <property type="entry name" value="zf_Tbcl_3"/>
    <property type="match status" value="1"/>
</dbReference>
<dbReference type="Pfam" id="PF26648">
    <property type="entry name" value="zf_Tbcl_4"/>
    <property type="match status" value="1"/>
</dbReference>
<proteinExistence type="predicted"/>